<proteinExistence type="inferred from homology"/>
<dbReference type="GeneTree" id="ENSGT00390000015797"/>
<name>A0ABI7WFW7_FELCA</name>
<dbReference type="PANTHER" id="PTHR10052">
    <property type="entry name" value="60S RIBOSOMAL PROTEIN L18A"/>
    <property type="match status" value="1"/>
</dbReference>
<protein>
    <recommendedName>
        <fullName evidence="3">Ribosomal protein 50S-L18Ae/60S-L20/60S-L18A domain-containing protein</fullName>
    </recommendedName>
</protein>
<dbReference type="InterPro" id="IPR028877">
    <property type="entry name" value="Ribosomal_eL20"/>
</dbReference>
<keyword evidence="2" id="KW-1185">Reference proteome</keyword>
<dbReference type="InterPro" id="IPR021138">
    <property type="entry name" value="Ribosomal_eL20_eukaryotes"/>
</dbReference>
<dbReference type="Proteomes" id="UP000823872">
    <property type="component" value="Chromosome F2"/>
</dbReference>
<dbReference type="Gene3D" id="3.10.20.10">
    <property type="match status" value="2"/>
</dbReference>
<dbReference type="Ensembl" id="ENSFCTT00005014020.1">
    <property type="protein sequence ID" value="ENSFCTP00005009195.1"/>
    <property type="gene ID" value="ENSFCTG00005005119.1"/>
</dbReference>
<gene>
    <name evidence="1" type="primary">ALKAL1</name>
</gene>
<reference evidence="1 2" key="1">
    <citation type="submission" date="2021-02" db="EMBL/GenBank/DDBJ databases">
        <title>Safari Cat Assemblies.</title>
        <authorList>
            <person name="Bredemeyer K.R."/>
            <person name="Murphy W.J."/>
        </authorList>
    </citation>
    <scope>NUCLEOTIDE SEQUENCE [LARGE SCALE GENOMIC DNA]</scope>
</reference>
<evidence type="ECO:0000313" key="2">
    <source>
        <dbReference type="Proteomes" id="UP000823872"/>
    </source>
</evidence>
<evidence type="ECO:0008006" key="3">
    <source>
        <dbReference type="Google" id="ProtNLM"/>
    </source>
</evidence>
<evidence type="ECO:0000313" key="1">
    <source>
        <dbReference type="Ensembl" id="ENSFCTP00005009195.1"/>
    </source>
</evidence>
<accession>A0ABI7WFW7</accession>
<organism evidence="1 2">
    <name type="scientific">Felis catus</name>
    <name type="common">Cat</name>
    <name type="synonym">Felis silvestris catus</name>
    <dbReference type="NCBI Taxonomy" id="9685"/>
    <lineage>
        <taxon>Eukaryota</taxon>
        <taxon>Metazoa</taxon>
        <taxon>Chordata</taxon>
        <taxon>Craniata</taxon>
        <taxon>Vertebrata</taxon>
        <taxon>Euteleostomi</taxon>
        <taxon>Mammalia</taxon>
        <taxon>Eutheria</taxon>
        <taxon>Laurasiatheria</taxon>
        <taxon>Carnivora</taxon>
        <taxon>Feliformia</taxon>
        <taxon>Felidae</taxon>
        <taxon>Felinae</taxon>
        <taxon>Felis</taxon>
    </lineage>
</organism>
<reference evidence="1" key="3">
    <citation type="submission" date="2025-09" db="UniProtKB">
        <authorList>
            <consortium name="Ensembl"/>
        </authorList>
    </citation>
    <scope>IDENTIFICATION</scope>
    <source>
        <strain evidence="1">breed Abyssinian</strain>
    </source>
</reference>
<reference evidence="1" key="2">
    <citation type="submission" date="2025-08" db="UniProtKB">
        <authorList>
            <consortium name="Ensembl"/>
        </authorList>
    </citation>
    <scope>IDENTIFICATION</scope>
    <source>
        <strain evidence="1">breed Abyssinian</strain>
    </source>
</reference>
<sequence>MEFKKLKQELLFLGGRESALKALGTLGEYKVVGCLLPTLKCHTPPLYYMRIFAPDHVVTESRFWYFVSQLKMKSSGEIKSPLRVRNFSTWLCSDSGRGAHNLYRQYRDPTICHCATRLQYH</sequence>
<dbReference type="HAMAP" id="MF_00273">
    <property type="entry name" value="Ribosomal_eL20"/>
    <property type="match status" value="1"/>
</dbReference>